<sequence length="85" mass="9312">MSDRQAGALTRKAVVLHRHTTLDIPQNVKSQNVSPIKGRLKIPAAPYNTGMNYHFGDPSCSSYTSRGLEVFALLAENTINMLILA</sequence>
<keyword evidence="2" id="KW-1185">Reference proteome</keyword>
<accession>A0A821SSM1</accession>
<protein>
    <submittedName>
        <fullName evidence="1">Uncharacterized protein</fullName>
    </submittedName>
</protein>
<dbReference type="EMBL" id="CAJOBZ010000019">
    <property type="protein sequence ID" value="CAF4859955.1"/>
    <property type="molecule type" value="Genomic_DNA"/>
</dbReference>
<dbReference type="Proteomes" id="UP000663880">
    <property type="component" value="Unassembled WGS sequence"/>
</dbReference>
<evidence type="ECO:0000313" key="2">
    <source>
        <dbReference type="Proteomes" id="UP000663880"/>
    </source>
</evidence>
<organism evidence="1 2">
    <name type="scientific">Pieris macdunnoughi</name>
    <dbReference type="NCBI Taxonomy" id="345717"/>
    <lineage>
        <taxon>Eukaryota</taxon>
        <taxon>Metazoa</taxon>
        <taxon>Ecdysozoa</taxon>
        <taxon>Arthropoda</taxon>
        <taxon>Hexapoda</taxon>
        <taxon>Insecta</taxon>
        <taxon>Pterygota</taxon>
        <taxon>Neoptera</taxon>
        <taxon>Endopterygota</taxon>
        <taxon>Lepidoptera</taxon>
        <taxon>Glossata</taxon>
        <taxon>Ditrysia</taxon>
        <taxon>Papilionoidea</taxon>
        <taxon>Pieridae</taxon>
        <taxon>Pierinae</taxon>
        <taxon>Pieris</taxon>
    </lineage>
</organism>
<dbReference type="AlphaFoldDB" id="A0A821SSM1"/>
<comment type="caution">
    <text evidence="1">The sequence shown here is derived from an EMBL/GenBank/DDBJ whole genome shotgun (WGS) entry which is preliminary data.</text>
</comment>
<name>A0A821SSM1_9NEOP</name>
<gene>
    <name evidence="1" type="ORF">PMACD_LOCUS7833</name>
</gene>
<proteinExistence type="predicted"/>
<reference evidence="1" key="1">
    <citation type="submission" date="2021-02" db="EMBL/GenBank/DDBJ databases">
        <authorList>
            <person name="Steward A R."/>
        </authorList>
    </citation>
    <scope>NUCLEOTIDE SEQUENCE</scope>
</reference>
<evidence type="ECO:0000313" key="1">
    <source>
        <dbReference type="EMBL" id="CAF4859955.1"/>
    </source>
</evidence>